<comment type="caution">
    <text evidence="1">The sequence shown here is derived from an EMBL/GenBank/DDBJ whole genome shotgun (WGS) entry which is preliminary data.</text>
</comment>
<protein>
    <submittedName>
        <fullName evidence="1">Uncharacterized protein</fullName>
    </submittedName>
</protein>
<keyword evidence="2" id="KW-1185">Reference proteome</keyword>
<dbReference type="EMBL" id="JBBNAF010000011">
    <property type="protein sequence ID" value="KAK9098009.1"/>
    <property type="molecule type" value="Genomic_DNA"/>
</dbReference>
<dbReference type="Proteomes" id="UP001420932">
    <property type="component" value="Unassembled WGS sequence"/>
</dbReference>
<name>A0AAP0HUH1_9MAGN</name>
<organism evidence="1 2">
    <name type="scientific">Stephania yunnanensis</name>
    <dbReference type="NCBI Taxonomy" id="152371"/>
    <lineage>
        <taxon>Eukaryota</taxon>
        <taxon>Viridiplantae</taxon>
        <taxon>Streptophyta</taxon>
        <taxon>Embryophyta</taxon>
        <taxon>Tracheophyta</taxon>
        <taxon>Spermatophyta</taxon>
        <taxon>Magnoliopsida</taxon>
        <taxon>Ranunculales</taxon>
        <taxon>Menispermaceae</taxon>
        <taxon>Menispermoideae</taxon>
        <taxon>Cissampelideae</taxon>
        <taxon>Stephania</taxon>
    </lineage>
</organism>
<proteinExistence type="predicted"/>
<evidence type="ECO:0000313" key="2">
    <source>
        <dbReference type="Proteomes" id="UP001420932"/>
    </source>
</evidence>
<accession>A0AAP0HUH1</accession>
<dbReference type="AlphaFoldDB" id="A0AAP0HUH1"/>
<evidence type="ECO:0000313" key="1">
    <source>
        <dbReference type="EMBL" id="KAK9098009.1"/>
    </source>
</evidence>
<reference evidence="1 2" key="1">
    <citation type="submission" date="2024-01" db="EMBL/GenBank/DDBJ databases">
        <title>Genome assemblies of Stephania.</title>
        <authorList>
            <person name="Yang L."/>
        </authorList>
    </citation>
    <scope>NUCLEOTIDE SEQUENCE [LARGE SCALE GENOMIC DNA]</scope>
    <source>
        <strain evidence="1">YNDBR</strain>
        <tissue evidence="1">Leaf</tissue>
    </source>
</reference>
<gene>
    <name evidence="1" type="ORF">Syun_025054</name>
</gene>
<sequence>MPSRTASCRSPWAWPFIPSVRPDEPVRPLHWLCLSPAAAAYHHRCIAKAVRHAAALACPPVAYRLPSCFASCSMPAGHRHLSALHGSSVVALPLCCFHMAMLACCSSSPSAGQCCPRHVSRMRCHCHAVRVAIRAFKLLLLLSRDHRSRCADATR</sequence>